<reference evidence="1" key="1">
    <citation type="submission" date="2015-12" db="EMBL/GenBank/DDBJ databases">
        <title>Gene expression during late stages of embryo sac development: a critical building block for successful pollen-pistil interactions.</title>
        <authorList>
            <person name="Liu Y."/>
            <person name="Joly V."/>
            <person name="Sabar M."/>
            <person name="Matton D.P."/>
        </authorList>
    </citation>
    <scope>NUCLEOTIDE SEQUENCE</scope>
</reference>
<dbReference type="AlphaFoldDB" id="A0A0V0GG06"/>
<proteinExistence type="predicted"/>
<evidence type="ECO:0000313" key="1">
    <source>
        <dbReference type="EMBL" id="JAP06830.1"/>
    </source>
</evidence>
<protein>
    <submittedName>
        <fullName evidence="1">Putative ovule protein</fullName>
    </submittedName>
</protein>
<name>A0A0V0GG06_SOLCH</name>
<dbReference type="EMBL" id="GEDG01040191">
    <property type="protein sequence ID" value="JAP06830.1"/>
    <property type="molecule type" value="Transcribed_RNA"/>
</dbReference>
<sequence>MVSELSTSRVMVFPVSVLTKICILRRRNSAQGDYRENERRRRCVFLREVALEKNDDLGIRLKRERSVFIVTTLPSQRGNVWAYGS</sequence>
<organism evidence="1">
    <name type="scientific">Solanum chacoense</name>
    <name type="common">Chaco potato</name>
    <dbReference type="NCBI Taxonomy" id="4108"/>
    <lineage>
        <taxon>Eukaryota</taxon>
        <taxon>Viridiplantae</taxon>
        <taxon>Streptophyta</taxon>
        <taxon>Embryophyta</taxon>
        <taxon>Tracheophyta</taxon>
        <taxon>Spermatophyta</taxon>
        <taxon>Magnoliopsida</taxon>
        <taxon>eudicotyledons</taxon>
        <taxon>Gunneridae</taxon>
        <taxon>Pentapetalae</taxon>
        <taxon>asterids</taxon>
        <taxon>lamiids</taxon>
        <taxon>Solanales</taxon>
        <taxon>Solanaceae</taxon>
        <taxon>Solanoideae</taxon>
        <taxon>Solaneae</taxon>
        <taxon>Solanum</taxon>
    </lineage>
</organism>
<accession>A0A0V0GG06</accession>
<feature type="non-terminal residue" evidence="1">
    <location>
        <position position="85"/>
    </location>
</feature>